<accession>A0A9D1Q096</accession>
<evidence type="ECO:0000256" key="4">
    <source>
        <dbReference type="ARBA" id="ARBA00023004"/>
    </source>
</evidence>
<keyword evidence="5" id="KW-0411">Iron-sulfur</keyword>
<keyword evidence="4" id="KW-0408">Iron</keyword>
<keyword evidence="6 8" id="KW-0456">Lyase</keyword>
<dbReference type="EMBL" id="DXHS01000118">
    <property type="protein sequence ID" value="HIW03042.1"/>
    <property type="molecule type" value="Genomic_DNA"/>
</dbReference>
<comment type="caution">
    <text evidence="8">The sequence shown here is derived from an EMBL/GenBank/DDBJ whole genome shotgun (WGS) entry which is preliminary data.</text>
</comment>
<protein>
    <submittedName>
        <fullName evidence="8">Fumarate hydratase</fullName>
        <ecNumber evidence="8">4.2.1.2</ecNumber>
    </submittedName>
</protein>
<evidence type="ECO:0000256" key="3">
    <source>
        <dbReference type="ARBA" id="ARBA00022723"/>
    </source>
</evidence>
<dbReference type="GO" id="GO:0051539">
    <property type="term" value="F:4 iron, 4 sulfur cluster binding"/>
    <property type="evidence" value="ECO:0007669"/>
    <property type="project" value="UniProtKB-KW"/>
</dbReference>
<dbReference type="AlphaFoldDB" id="A0A9D1Q096"/>
<keyword evidence="2" id="KW-0004">4Fe-4S</keyword>
<organism evidence="8 9">
    <name type="scientific">Candidatus Protoclostridium stercorigallinarum</name>
    <dbReference type="NCBI Taxonomy" id="2838741"/>
    <lineage>
        <taxon>Bacteria</taxon>
        <taxon>Bacillati</taxon>
        <taxon>Bacillota</taxon>
        <taxon>Clostridia</taxon>
        <taxon>Candidatus Protoclostridium</taxon>
    </lineage>
</organism>
<reference evidence="8" key="2">
    <citation type="submission" date="2021-04" db="EMBL/GenBank/DDBJ databases">
        <authorList>
            <person name="Gilroy R."/>
        </authorList>
    </citation>
    <scope>NUCLEOTIDE SEQUENCE</scope>
    <source>
        <strain evidence="8">12435</strain>
    </source>
</reference>
<dbReference type="EC" id="4.2.1.2" evidence="8"/>
<evidence type="ECO:0000313" key="8">
    <source>
        <dbReference type="EMBL" id="HIW03042.1"/>
    </source>
</evidence>
<keyword evidence="3" id="KW-0479">Metal-binding</keyword>
<evidence type="ECO:0000256" key="2">
    <source>
        <dbReference type="ARBA" id="ARBA00022485"/>
    </source>
</evidence>
<dbReference type="Proteomes" id="UP000823990">
    <property type="component" value="Unassembled WGS sequence"/>
</dbReference>
<evidence type="ECO:0000256" key="6">
    <source>
        <dbReference type="ARBA" id="ARBA00023239"/>
    </source>
</evidence>
<dbReference type="NCBIfam" id="TIGR00722">
    <property type="entry name" value="ttdA_fumA_fumB"/>
    <property type="match status" value="1"/>
</dbReference>
<name>A0A9D1Q096_9FIRM</name>
<dbReference type="GO" id="GO:0004333">
    <property type="term" value="F:fumarate hydratase activity"/>
    <property type="evidence" value="ECO:0007669"/>
    <property type="project" value="UniProtKB-EC"/>
</dbReference>
<evidence type="ECO:0000313" key="9">
    <source>
        <dbReference type="Proteomes" id="UP000823990"/>
    </source>
</evidence>
<proteinExistence type="inferred from homology"/>
<comment type="similarity">
    <text evidence="1">Belongs to the class-I fumarase family.</text>
</comment>
<dbReference type="NCBIfam" id="NF004885">
    <property type="entry name" value="PRK06246.1"/>
    <property type="match status" value="1"/>
</dbReference>
<sequence>MYRCEDISARLASAIDSALKKIDPYVVKLLEAAEREETDERAKWALSQITENARIAASGDCYPCQDTGTAMLFVKVGQDASFDGCLADALIRGVRGGYREARKSIVAHPLRRVNTGDNAPPVIYYDVVPGSGLEVTFLAKGAGSENMGGVRMLTPSKGREGVVRAVVDIVREAGANPCPPVLLGIGIGGTMDKACLLSKLALMRRCGEPSSDKDDAALEADILDAVNALGIGAQGLGGAHTALACAVETYPTHIGMLPVAVTIQCHSARHAHLSFTEEDA</sequence>
<dbReference type="GO" id="GO:0046872">
    <property type="term" value="F:metal ion binding"/>
    <property type="evidence" value="ECO:0007669"/>
    <property type="project" value="UniProtKB-KW"/>
</dbReference>
<evidence type="ECO:0000256" key="5">
    <source>
        <dbReference type="ARBA" id="ARBA00023014"/>
    </source>
</evidence>
<evidence type="ECO:0000256" key="1">
    <source>
        <dbReference type="ARBA" id="ARBA00008876"/>
    </source>
</evidence>
<dbReference type="PANTHER" id="PTHR30389">
    <property type="entry name" value="FUMARATE HYDRATASE-RELATED"/>
    <property type="match status" value="1"/>
</dbReference>
<dbReference type="Pfam" id="PF05681">
    <property type="entry name" value="Fumerase"/>
    <property type="match status" value="1"/>
</dbReference>
<feature type="domain" description="Fe-S hydro-lyase tartrate dehydratase alpha-type catalytic" evidence="7">
    <location>
        <begin position="11"/>
        <end position="273"/>
    </location>
</feature>
<dbReference type="InterPro" id="IPR004646">
    <property type="entry name" value="Fe-S_hydro-lyase_TtdA-typ_cat"/>
</dbReference>
<evidence type="ECO:0000259" key="7">
    <source>
        <dbReference type="Pfam" id="PF05681"/>
    </source>
</evidence>
<dbReference type="PANTHER" id="PTHR30389:SF17">
    <property type="entry name" value="L(+)-TARTRATE DEHYDRATASE SUBUNIT ALPHA-RELATED"/>
    <property type="match status" value="1"/>
</dbReference>
<dbReference type="InterPro" id="IPR051208">
    <property type="entry name" value="Class-I_Fumarase/Tartrate_DH"/>
</dbReference>
<gene>
    <name evidence="8" type="ORF">H9892_06855</name>
</gene>
<reference evidence="8" key="1">
    <citation type="journal article" date="2021" name="PeerJ">
        <title>Extensive microbial diversity within the chicken gut microbiome revealed by metagenomics and culture.</title>
        <authorList>
            <person name="Gilroy R."/>
            <person name="Ravi A."/>
            <person name="Getino M."/>
            <person name="Pursley I."/>
            <person name="Horton D.L."/>
            <person name="Alikhan N.F."/>
            <person name="Baker D."/>
            <person name="Gharbi K."/>
            <person name="Hall N."/>
            <person name="Watson M."/>
            <person name="Adriaenssens E.M."/>
            <person name="Foster-Nyarko E."/>
            <person name="Jarju S."/>
            <person name="Secka A."/>
            <person name="Antonio M."/>
            <person name="Oren A."/>
            <person name="Chaudhuri R.R."/>
            <person name="La Ragione R."/>
            <person name="Hildebrand F."/>
            <person name="Pallen M.J."/>
        </authorList>
    </citation>
    <scope>NUCLEOTIDE SEQUENCE</scope>
    <source>
        <strain evidence="8">12435</strain>
    </source>
</reference>